<keyword evidence="6" id="KW-0998">Cell outer membrane</keyword>
<evidence type="ECO:0000313" key="10">
    <source>
        <dbReference type="Proteomes" id="UP000243232"/>
    </source>
</evidence>
<comment type="subcellular location">
    <subcellularLocation>
        <location evidence="8">Cell outer membrane</location>
        <topology evidence="8">Lipid-anchor</topology>
    </subcellularLocation>
</comment>
<keyword evidence="4 8" id="KW-0472">Membrane</keyword>
<evidence type="ECO:0000256" key="1">
    <source>
        <dbReference type="ARBA" id="ARBA00007613"/>
    </source>
</evidence>
<dbReference type="GO" id="GO:0015562">
    <property type="term" value="F:efflux transmembrane transporter activity"/>
    <property type="evidence" value="ECO:0007669"/>
    <property type="project" value="InterPro"/>
</dbReference>
<dbReference type="InterPro" id="IPR010131">
    <property type="entry name" value="MdtP/NodT-like"/>
</dbReference>
<dbReference type="PANTHER" id="PTHR30203">
    <property type="entry name" value="OUTER MEMBRANE CATION EFFLUX PROTEIN"/>
    <property type="match status" value="1"/>
</dbReference>
<sequence length="493" mass="54036">MPHARVAGALLGCTIMLCGCTLLGPDFSRPPAPLESEWLDTGNPRLSTQPTVDTKWWQAAYGDPVLDQLVADALQENLSLRSAGLRVLQSQQQLAIAVGNQYPQQQQIAGGASKQREDGDIFKDYNVGFNLSWEVDFWGSFRRQVESASAELDASVAEFDGALVSLVSQVAQTYILIRTNQSRLDVARRNVSLQEESLRIARAKLDAGDVSELDVDQAESLLNNTRASVPALQSTLQQLKNTLAILLGKPPQDLTYLLGQKRSIPLAPARIALGMPQDLIRQRPDIRAAERRMASQSAQIGVAEAELYPSLSIGGSIGTDAADSSDLFNNSSESWSLFAAFQWNIFNYGRLKSNVRLQDARFQQLLVDYQNTVLQAQGDVENAIVAYLKSYEQLAAYRAAASASQRSVDTSTSQYQNGLIPFNTVISTLRSDAQQQDLLVSTQGDVAAKLVQVYRALGGGWEIREGRDPVELLPAQMKEEMEARTGAWDGQLE</sequence>
<evidence type="ECO:0000256" key="2">
    <source>
        <dbReference type="ARBA" id="ARBA00022452"/>
    </source>
</evidence>
<keyword evidence="2 8" id="KW-1134">Transmembrane beta strand</keyword>
<dbReference type="SUPFAM" id="SSF56954">
    <property type="entry name" value="Outer membrane efflux proteins (OEP)"/>
    <property type="match status" value="1"/>
</dbReference>
<keyword evidence="5 8" id="KW-0564">Palmitate</keyword>
<accession>A0A1H2HEA3</accession>
<evidence type="ECO:0000256" key="8">
    <source>
        <dbReference type="RuleBase" id="RU362097"/>
    </source>
</evidence>
<evidence type="ECO:0000313" key="9">
    <source>
        <dbReference type="EMBL" id="SDU29898.1"/>
    </source>
</evidence>
<proteinExistence type="inferred from homology"/>
<dbReference type="AlphaFoldDB" id="A0A1H2HEA3"/>
<keyword evidence="3 8" id="KW-0812">Transmembrane</keyword>
<dbReference type="GO" id="GO:0009279">
    <property type="term" value="C:cell outer membrane"/>
    <property type="evidence" value="ECO:0007669"/>
    <property type="project" value="UniProtKB-SubCell"/>
</dbReference>
<dbReference type="InterPro" id="IPR003423">
    <property type="entry name" value="OMP_efflux"/>
</dbReference>
<organism evidence="9 10">
    <name type="scientific">Pseudomonas pohangensis</name>
    <dbReference type="NCBI Taxonomy" id="364197"/>
    <lineage>
        <taxon>Bacteria</taxon>
        <taxon>Pseudomonadati</taxon>
        <taxon>Pseudomonadota</taxon>
        <taxon>Gammaproteobacteria</taxon>
        <taxon>Pseudomonadales</taxon>
        <taxon>Pseudomonadaceae</taxon>
        <taxon>Pseudomonas</taxon>
    </lineage>
</organism>
<dbReference type="STRING" id="364197.SAMN05216296_2929"/>
<keyword evidence="7 8" id="KW-0449">Lipoprotein</keyword>
<dbReference type="EMBL" id="LT629785">
    <property type="protein sequence ID" value="SDU29898.1"/>
    <property type="molecule type" value="Genomic_DNA"/>
</dbReference>
<name>A0A1H2HEA3_9PSED</name>
<keyword evidence="10" id="KW-1185">Reference proteome</keyword>
<dbReference type="PANTHER" id="PTHR30203:SF31">
    <property type="entry name" value="RND EFFLUX SYSTEM, OUTER MEMBRANE LIPOPROTEIN, NODT"/>
    <property type="match status" value="1"/>
</dbReference>
<evidence type="ECO:0000256" key="3">
    <source>
        <dbReference type="ARBA" id="ARBA00022692"/>
    </source>
</evidence>
<dbReference type="RefSeq" id="WP_090196870.1">
    <property type="nucleotide sequence ID" value="NZ_LT629785.1"/>
</dbReference>
<dbReference type="Gene3D" id="1.20.1600.10">
    <property type="entry name" value="Outer membrane efflux proteins (OEP)"/>
    <property type="match status" value="1"/>
</dbReference>
<dbReference type="Pfam" id="PF02321">
    <property type="entry name" value="OEP"/>
    <property type="match status" value="2"/>
</dbReference>
<dbReference type="Gene3D" id="2.20.200.10">
    <property type="entry name" value="Outer membrane efflux proteins (OEP)"/>
    <property type="match status" value="1"/>
</dbReference>
<evidence type="ECO:0000256" key="4">
    <source>
        <dbReference type="ARBA" id="ARBA00023136"/>
    </source>
</evidence>
<reference evidence="10" key="1">
    <citation type="submission" date="2016-10" db="EMBL/GenBank/DDBJ databases">
        <authorList>
            <person name="Varghese N."/>
            <person name="Submissions S."/>
        </authorList>
    </citation>
    <scope>NUCLEOTIDE SEQUENCE [LARGE SCALE GENOMIC DNA]</scope>
    <source>
        <strain evidence="10">DSM 17875</strain>
    </source>
</reference>
<protein>
    <submittedName>
        <fullName evidence="9">Efflux transporter, outer membrane factor (OMF) lipoprotein, NodT family</fullName>
    </submittedName>
</protein>
<dbReference type="NCBIfam" id="TIGR01845">
    <property type="entry name" value="outer_NodT"/>
    <property type="match status" value="1"/>
</dbReference>
<comment type="similarity">
    <text evidence="1 8">Belongs to the outer membrane factor (OMF) (TC 1.B.17) family.</text>
</comment>
<evidence type="ECO:0000256" key="5">
    <source>
        <dbReference type="ARBA" id="ARBA00023139"/>
    </source>
</evidence>
<evidence type="ECO:0000256" key="7">
    <source>
        <dbReference type="ARBA" id="ARBA00023288"/>
    </source>
</evidence>
<dbReference type="OrthoDB" id="9770517at2"/>
<gene>
    <name evidence="9" type="ORF">SAMN05216296_2929</name>
</gene>
<evidence type="ECO:0000256" key="6">
    <source>
        <dbReference type="ARBA" id="ARBA00023237"/>
    </source>
</evidence>
<dbReference type="Proteomes" id="UP000243232">
    <property type="component" value="Chromosome I"/>
</dbReference>
<dbReference type="PROSITE" id="PS51257">
    <property type="entry name" value="PROKAR_LIPOPROTEIN"/>
    <property type="match status" value="1"/>
</dbReference>